<dbReference type="SUPFAM" id="SSF54427">
    <property type="entry name" value="NTF2-like"/>
    <property type="match status" value="1"/>
</dbReference>
<evidence type="ECO:0000313" key="2">
    <source>
        <dbReference type="Proteomes" id="UP001149163"/>
    </source>
</evidence>
<accession>A0A9W9HQC5</accession>
<reference evidence="1" key="1">
    <citation type="submission" date="2022-11" db="EMBL/GenBank/DDBJ databases">
        <authorList>
            <person name="Petersen C."/>
        </authorList>
    </citation>
    <scope>NUCLEOTIDE SEQUENCE</scope>
    <source>
        <strain evidence="1">IBT 26290</strain>
    </source>
</reference>
<keyword evidence="2" id="KW-1185">Reference proteome</keyword>
<sequence>MVPRTTLLEPVQSLLHALTTKTPDAPLTTLLRTFTTQPVPLVHEHGLPQLAPFLGLSFTGQDGVARYFELLGDHLSIANMTFEPDDAWLVDDSCMAVVLRGHATFTWKDTGQAWDETFVYRIALAEEMSPDEERRGKLRVCEYRVWADTGAAYLARLGKLGDLVGGRDTAKGGVEGIHLPGAKGG</sequence>
<comment type="caution">
    <text evidence="1">The sequence shown here is derived from an EMBL/GenBank/DDBJ whole genome shotgun (WGS) entry which is preliminary data.</text>
</comment>
<evidence type="ECO:0000313" key="1">
    <source>
        <dbReference type="EMBL" id="KAJ5153042.1"/>
    </source>
</evidence>
<dbReference type="RefSeq" id="XP_056539350.1">
    <property type="nucleotide sequence ID" value="XM_056691644.1"/>
</dbReference>
<dbReference type="GeneID" id="81430820"/>
<dbReference type="Proteomes" id="UP001149163">
    <property type="component" value="Unassembled WGS sequence"/>
</dbReference>
<dbReference type="Gene3D" id="3.10.450.50">
    <property type="match status" value="1"/>
</dbReference>
<dbReference type="InterPro" id="IPR032710">
    <property type="entry name" value="NTF2-like_dom_sf"/>
</dbReference>
<protein>
    <submittedName>
        <fullName evidence="1">Uncharacterized protein</fullName>
    </submittedName>
</protein>
<gene>
    <name evidence="1" type="ORF">N7482_009520</name>
</gene>
<dbReference type="OrthoDB" id="3352776at2759"/>
<name>A0A9W9HQC5_9EURO</name>
<reference evidence="1" key="2">
    <citation type="journal article" date="2023" name="IMA Fungus">
        <title>Comparative genomic study of the Penicillium genus elucidates a diverse pangenome and 15 lateral gene transfer events.</title>
        <authorList>
            <person name="Petersen C."/>
            <person name="Sorensen T."/>
            <person name="Nielsen M.R."/>
            <person name="Sondergaard T.E."/>
            <person name="Sorensen J.L."/>
            <person name="Fitzpatrick D.A."/>
            <person name="Frisvad J.C."/>
            <person name="Nielsen K.L."/>
        </authorList>
    </citation>
    <scope>NUCLEOTIDE SEQUENCE</scope>
    <source>
        <strain evidence="1">IBT 26290</strain>
    </source>
</reference>
<dbReference type="AlphaFoldDB" id="A0A9W9HQC5"/>
<dbReference type="EMBL" id="JAPQKN010000007">
    <property type="protein sequence ID" value="KAJ5153042.1"/>
    <property type="molecule type" value="Genomic_DNA"/>
</dbReference>
<organism evidence="1 2">
    <name type="scientific">Penicillium canariense</name>
    <dbReference type="NCBI Taxonomy" id="189055"/>
    <lineage>
        <taxon>Eukaryota</taxon>
        <taxon>Fungi</taxon>
        <taxon>Dikarya</taxon>
        <taxon>Ascomycota</taxon>
        <taxon>Pezizomycotina</taxon>
        <taxon>Eurotiomycetes</taxon>
        <taxon>Eurotiomycetidae</taxon>
        <taxon>Eurotiales</taxon>
        <taxon>Aspergillaceae</taxon>
        <taxon>Penicillium</taxon>
    </lineage>
</organism>
<proteinExistence type="predicted"/>